<dbReference type="GO" id="GO:0004252">
    <property type="term" value="F:serine-type endopeptidase activity"/>
    <property type="evidence" value="ECO:0007669"/>
    <property type="project" value="InterPro"/>
</dbReference>
<feature type="domain" description="Peptidase S1" evidence="7">
    <location>
        <begin position="37"/>
        <end position="267"/>
    </location>
</feature>
<keyword evidence="3 5" id="KW-0720">Serine protease</keyword>
<proteinExistence type="evidence at transcript level"/>
<keyword evidence="4" id="KW-1015">Disulfide bond</keyword>
<dbReference type="CDD" id="cd00190">
    <property type="entry name" value="Tryp_SPc"/>
    <property type="match status" value="1"/>
</dbReference>
<protein>
    <submittedName>
        <fullName evidence="8">Serine protease like protein</fullName>
    </submittedName>
</protein>
<dbReference type="PANTHER" id="PTHR24253">
    <property type="entry name" value="TRANSMEMBRANE PROTEASE SERINE"/>
    <property type="match status" value="1"/>
</dbReference>
<evidence type="ECO:0000256" key="2">
    <source>
        <dbReference type="ARBA" id="ARBA00022801"/>
    </source>
</evidence>
<feature type="chain" id="PRO_5001932485" evidence="6">
    <location>
        <begin position="21"/>
        <end position="273"/>
    </location>
</feature>
<dbReference type="Pfam" id="PF00089">
    <property type="entry name" value="Trypsin"/>
    <property type="match status" value="1"/>
</dbReference>
<dbReference type="InterPro" id="IPR043504">
    <property type="entry name" value="Peptidase_S1_PA_chymotrypsin"/>
</dbReference>
<dbReference type="PANTHER" id="PTHR24253:SF103">
    <property type="entry name" value="TRANSMEMBRANE PROTEASE SERINE 7"/>
    <property type="match status" value="1"/>
</dbReference>
<feature type="signal peptide" evidence="6">
    <location>
        <begin position="1"/>
        <end position="20"/>
    </location>
</feature>
<dbReference type="FunFam" id="2.40.10.10:FF:000006">
    <property type="entry name" value="Serine proteinase stubble"/>
    <property type="match status" value="1"/>
</dbReference>
<evidence type="ECO:0000259" key="7">
    <source>
        <dbReference type="PROSITE" id="PS50240"/>
    </source>
</evidence>
<dbReference type="Gene3D" id="2.40.10.10">
    <property type="entry name" value="Trypsin-like serine proteases"/>
    <property type="match status" value="1"/>
</dbReference>
<name>A0A097ZMX2_9NEOP</name>
<evidence type="ECO:0000256" key="6">
    <source>
        <dbReference type="SAM" id="SignalP"/>
    </source>
</evidence>
<organism evidence="8">
    <name type="scientific">Aglia japonica</name>
    <dbReference type="NCBI Taxonomy" id="475236"/>
    <lineage>
        <taxon>Eukaryota</taxon>
        <taxon>Metazoa</taxon>
        <taxon>Ecdysozoa</taxon>
        <taxon>Arthropoda</taxon>
        <taxon>Hexapoda</taxon>
        <taxon>Insecta</taxon>
        <taxon>Pterygota</taxon>
        <taxon>Neoptera</taxon>
        <taxon>Endopterygota</taxon>
        <taxon>Lepidoptera</taxon>
        <taxon>Glossata</taxon>
        <taxon>Ditrysia</taxon>
        <taxon>Bombycoidea</taxon>
        <taxon>Saturniidae</taxon>
        <taxon>Agliinae</taxon>
        <taxon>Aglia</taxon>
    </lineage>
</organism>
<dbReference type="InterPro" id="IPR001254">
    <property type="entry name" value="Trypsin_dom"/>
</dbReference>
<dbReference type="InterPro" id="IPR033116">
    <property type="entry name" value="TRYPSIN_SER"/>
</dbReference>
<dbReference type="InterPro" id="IPR001314">
    <property type="entry name" value="Peptidase_S1A"/>
</dbReference>
<dbReference type="PROSITE" id="PS50240">
    <property type="entry name" value="TRYPSIN_DOM"/>
    <property type="match status" value="1"/>
</dbReference>
<evidence type="ECO:0000256" key="1">
    <source>
        <dbReference type="ARBA" id="ARBA00022670"/>
    </source>
</evidence>
<evidence type="ECO:0000256" key="5">
    <source>
        <dbReference type="RuleBase" id="RU363034"/>
    </source>
</evidence>
<keyword evidence="6" id="KW-0732">Signal</keyword>
<dbReference type="InterPro" id="IPR018114">
    <property type="entry name" value="TRYPSIN_HIS"/>
</dbReference>
<dbReference type="PROSITE" id="PS00135">
    <property type="entry name" value="TRYPSIN_SER"/>
    <property type="match status" value="1"/>
</dbReference>
<dbReference type="InterPro" id="IPR009003">
    <property type="entry name" value="Peptidase_S1_PA"/>
</dbReference>
<evidence type="ECO:0000256" key="4">
    <source>
        <dbReference type="ARBA" id="ARBA00023157"/>
    </source>
</evidence>
<sequence>MYYIFYIYLFLGIQVMSVHGFKCRCGKPSDGIVSMRIVGGRRAEPHAFPWTVAILKNERMHCGGAVITNKHILSAGHCFKWDDFTSMKVLIGLDNLEDLNKVEQRSISNVIIHEQFTSTAVRDENDIAVATLNQPVVFSENIVPICLPQPKEEFGDRVATIVGWGRVGVERSASKVLLKASLRIQSDEQCMESLLAKHLKPMMMCAFSKGKDGCQGDSGGPLLVFETNGTYVQAGIVSWGIGCADPRYPGVYTKVSYFIDWIQKHTSDGEQCD</sequence>
<reference evidence="8" key="1">
    <citation type="submission" date="2014-04" db="EMBL/GenBank/DDBJ databases">
        <title>Identification of serine protease like protein from Aglia japonica.</title>
        <authorList>
            <person name="Nagaoka S."/>
            <person name="Kimura C."/>
            <person name="Sakakura M."/>
            <person name="Kajiura Z."/>
        </authorList>
    </citation>
    <scope>NUCLEOTIDE SEQUENCE</scope>
    <source>
        <tissue evidence="8">Reproductive organ</tissue>
    </source>
</reference>
<keyword evidence="2 5" id="KW-0378">Hydrolase</keyword>
<dbReference type="GO" id="GO:0006508">
    <property type="term" value="P:proteolysis"/>
    <property type="evidence" value="ECO:0007669"/>
    <property type="project" value="UniProtKB-KW"/>
</dbReference>
<dbReference type="SUPFAM" id="SSF50494">
    <property type="entry name" value="Trypsin-like serine proteases"/>
    <property type="match status" value="1"/>
</dbReference>
<accession>A0A097ZMX2</accession>
<evidence type="ECO:0000256" key="3">
    <source>
        <dbReference type="ARBA" id="ARBA00022825"/>
    </source>
</evidence>
<dbReference type="PRINTS" id="PR00722">
    <property type="entry name" value="CHYMOTRYPSIN"/>
</dbReference>
<dbReference type="AlphaFoldDB" id="A0A097ZMX2"/>
<evidence type="ECO:0000313" key="8">
    <source>
        <dbReference type="EMBL" id="BAP76070.1"/>
    </source>
</evidence>
<dbReference type="PROSITE" id="PS00134">
    <property type="entry name" value="TRYPSIN_HIS"/>
    <property type="match status" value="1"/>
</dbReference>
<dbReference type="EMBL" id="AB924381">
    <property type="protein sequence ID" value="BAP76070.1"/>
    <property type="molecule type" value="mRNA"/>
</dbReference>
<dbReference type="SMART" id="SM00020">
    <property type="entry name" value="Tryp_SPc"/>
    <property type="match status" value="1"/>
</dbReference>
<keyword evidence="1 5" id="KW-0645">Protease</keyword>